<dbReference type="OMA" id="FTCNGMD"/>
<dbReference type="PROSITE" id="PS51257">
    <property type="entry name" value="PROKAR_LIPOPROTEIN"/>
    <property type="match status" value="1"/>
</dbReference>
<evidence type="ECO:0000256" key="2">
    <source>
        <dbReference type="ARBA" id="ARBA00004613"/>
    </source>
</evidence>
<feature type="domain" description="Fucolectin tachylectin-4 pentraxin-1" evidence="11">
    <location>
        <begin position="19"/>
        <end position="161"/>
    </location>
</feature>
<organism evidence="12 13">
    <name type="scientific">Salarias fasciatus</name>
    <name type="common">Jewelled blenny</name>
    <name type="synonym">Blennius fasciatus</name>
    <dbReference type="NCBI Taxonomy" id="181472"/>
    <lineage>
        <taxon>Eukaryota</taxon>
        <taxon>Metazoa</taxon>
        <taxon>Chordata</taxon>
        <taxon>Craniata</taxon>
        <taxon>Vertebrata</taxon>
        <taxon>Euteleostomi</taxon>
        <taxon>Actinopterygii</taxon>
        <taxon>Neopterygii</taxon>
        <taxon>Teleostei</taxon>
        <taxon>Neoteleostei</taxon>
        <taxon>Acanthomorphata</taxon>
        <taxon>Ovalentaria</taxon>
        <taxon>Blenniimorphae</taxon>
        <taxon>Blenniiformes</taxon>
        <taxon>Blennioidei</taxon>
        <taxon>Blenniidae</taxon>
        <taxon>Salariinae</taxon>
        <taxon>Salarias</taxon>
    </lineage>
</organism>
<reference evidence="12" key="3">
    <citation type="submission" date="2025-09" db="UniProtKB">
        <authorList>
            <consortium name="Ensembl"/>
        </authorList>
    </citation>
    <scope>IDENTIFICATION</scope>
</reference>
<feature type="chain" id="PRO_5025330452" description="Fucolectin tachylectin-4 pentraxin-1 domain-containing protein" evidence="10">
    <location>
        <begin position="19"/>
        <end position="305"/>
    </location>
</feature>
<name>A0A672HXQ5_SALFA</name>
<evidence type="ECO:0000256" key="5">
    <source>
        <dbReference type="ARBA" id="ARBA00022525"/>
    </source>
</evidence>
<dbReference type="GO" id="GO:0010185">
    <property type="term" value="P:regulation of cellular defense response"/>
    <property type="evidence" value="ECO:0007669"/>
    <property type="project" value="UniProtKB-ARBA"/>
</dbReference>
<keyword evidence="6" id="KW-0479">Metal-binding</keyword>
<dbReference type="InterPro" id="IPR006585">
    <property type="entry name" value="FTP1"/>
</dbReference>
<evidence type="ECO:0000256" key="1">
    <source>
        <dbReference type="ARBA" id="ARBA00002219"/>
    </source>
</evidence>
<dbReference type="Ensembl" id="ENSSFAT00005034922.1">
    <property type="protein sequence ID" value="ENSSFAP00005033660.1"/>
    <property type="gene ID" value="ENSSFAG00005017098.1"/>
</dbReference>
<evidence type="ECO:0000256" key="6">
    <source>
        <dbReference type="ARBA" id="ARBA00022723"/>
    </source>
</evidence>
<feature type="domain" description="Fucolectin tachylectin-4 pentraxin-1" evidence="11">
    <location>
        <begin position="163"/>
        <end position="305"/>
    </location>
</feature>
<reference evidence="12" key="1">
    <citation type="submission" date="2019-06" db="EMBL/GenBank/DDBJ databases">
        <authorList>
            <consortium name="Wellcome Sanger Institute Data Sharing"/>
        </authorList>
    </citation>
    <scope>NUCLEOTIDE SEQUENCE [LARGE SCALE GENOMIC DNA]</scope>
</reference>
<evidence type="ECO:0000256" key="4">
    <source>
        <dbReference type="ARBA" id="ARBA00011233"/>
    </source>
</evidence>
<keyword evidence="8" id="KW-0106">Calcium</keyword>
<dbReference type="Proteomes" id="UP000472267">
    <property type="component" value="Chromosome 11"/>
</dbReference>
<accession>A0A672HXQ5</accession>
<evidence type="ECO:0000313" key="13">
    <source>
        <dbReference type="Proteomes" id="UP000472267"/>
    </source>
</evidence>
<reference evidence="12" key="2">
    <citation type="submission" date="2025-08" db="UniProtKB">
        <authorList>
            <consortium name="Ensembl"/>
        </authorList>
    </citation>
    <scope>IDENTIFICATION</scope>
</reference>
<dbReference type="GO" id="GO:0005576">
    <property type="term" value="C:extracellular region"/>
    <property type="evidence" value="ECO:0007669"/>
    <property type="project" value="UniProtKB-SubCell"/>
</dbReference>
<dbReference type="InterPro" id="IPR051941">
    <property type="entry name" value="BG_Antigen-Binding_Lectin"/>
</dbReference>
<keyword evidence="10" id="KW-0732">Signal</keyword>
<keyword evidence="5" id="KW-0964">Secreted</keyword>
<comment type="subcellular location">
    <subcellularLocation>
        <location evidence="2">Secreted</location>
    </subcellularLocation>
</comment>
<evidence type="ECO:0000256" key="10">
    <source>
        <dbReference type="SAM" id="SignalP"/>
    </source>
</evidence>
<protein>
    <recommendedName>
        <fullName evidence="11">Fucolectin tachylectin-4 pentraxin-1 domain-containing protein</fullName>
    </recommendedName>
</protein>
<dbReference type="AlphaFoldDB" id="A0A672HXQ5"/>
<evidence type="ECO:0000256" key="8">
    <source>
        <dbReference type="ARBA" id="ARBA00022837"/>
    </source>
</evidence>
<evidence type="ECO:0000256" key="3">
    <source>
        <dbReference type="ARBA" id="ARBA00010147"/>
    </source>
</evidence>
<keyword evidence="13" id="KW-1185">Reference proteome</keyword>
<dbReference type="InterPro" id="IPR008979">
    <property type="entry name" value="Galactose-bd-like_sf"/>
</dbReference>
<evidence type="ECO:0000313" key="12">
    <source>
        <dbReference type="Ensembl" id="ENSSFAP00005033660.1"/>
    </source>
</evidence>
<dbReference type="PANTHER" id="PTHR45713">
    <property type="entry name" value="FTP DOMAIN-CONTAINING PROTEIN"/>
    <property type="match status" value="1"/>
</dbReference>
<dbReference type="GO" id="GO:0001868">
    <property type="term" value="P:regulation of complement activation, lectin pathway"/>
    <property type="evidence" value="ECO:0007669"/>
    <property type="project" value="UniProtKB-ARBA"/>
</dbReference>
<dbReference type="InParanoid" id="A0A672HXQ5"/>
<dbReference type="SMART" id="SM00607">
    <property type="entry name" value="FTP"/>
    <property type="match status" value="2"/>
</dbReference>
<keyword evidence="7" id="KW-0430">Lectin</keyword>
<sequence>MMKLRVFLPLLLLGTVSCYKNVALRGTASQISQYDSMFGAASNAIDGNRAATFKGGSCTHSRETRDPWWRVDLLRPYIVTSITVTNRGDCCEHRLNGLEVRVGNATLESPKVGMIPKAGAGETITMNFTEQVEGRYVTLLLPGRAKILTLCEVEVYGYPAPTGENLALKGKASQSSLHMFSYAFNAIDGNRDTKFERGSCSQTANEISPWWRLDLRKTHKIFTVKVVNQESNPQQLDGAGIYIGDSLENGGNRNPRCAVILEMEAGELVEFNCNGMEGRYVSIVIPDREGSLVLCEVEVYGSPLD</sequence>
<comment type="subunit">
    <text evidence="4">Homotrimer.</text>
</comment>
<comment type="function">
    <text evidence="1">Acts as a defensive agent. Recognizes blood group fucosylated oligosaccharides including A, B, H and Lewis B-type antigens. Does not recognize Lewis A antigen and has low affinity for monovalent haptens.</text>
</comment>
<dbReference type="GO" id="GO:0046872">
    <property type="term" value="F:metal ion binding"/>
    <property type="evidence" value="ECO:0007669"/>
    <property type="project" value="UniProtKB-KW"/>
</dbReference>
<dbReference type="Pfam" id="PF22633">
    <property type="entry name" value="F5_F8_type_C_2"/>
    <property type="match status" value="2"/>
</dbReference>
<feature type="signal peptide" evidence="10">
    <location>
        <begin position="1"/>
        <end position="18"/>
    </location>
</feature>
<dbReference type="PANTHER" id="PTHR45713:SF8">
    <property type="entry name" value="SI:CH211-215K15.4"/>
    <property type="match status" value="1"/>
</dbReference>
<evidence type="ECO:0000256" key="9">
    <source>
        <dbReference type="ARBA" id="ARBA00023157"/>
    </source>
</evidence>
<dbReference type="GO" id="GO:0042806">
    <property type="term" value="F:fucose binding"/>
    <property type="evidence" value="ECO:0007669"/>
    <property type="project" value="UniProtKB-ARBA"/>
</dbReference>
<comment type="similarity">
    <text evidence="3">Belongs to the fucolectin family.</text>
</comment>
<dbReference type="Gene3D" id="2.60.120.260">
    <property type="entry name" value="Galactose-binding domain-like"/>
    <property type="match status" value="2"/>
</dbReference>
<evidence type="ECO:0000256" key="7">
    <source>
        <dbReference type="ARBA" id="ARBA00022734"/>
    </source>
</evidence>
<evidence type="ECO:0000259" key="11">
    <source>
        <dbReference type="SMART" id="SM00607"/>
    </source>
</evidence>
<dbReference type="SUPFAM" id="SSF49785">
    <property type="entry name" value="Galactose-binding domain-like"/>
    <property type="match status" value="2"/>
</dbReference>
<proteinExistence type="inferred from homology"/>
<keyword evidence="9" id="KW-1015">Disulfide bond</keyword>